<dbReference type="Proteomes" id="UP001175228">
    <property type="component" value="Unassembled WGS sequence"/>
</dbReference>
<dbReference type="AlphaFoldDB" id="A0AA39PWK3"/>
<sequence length="81" mass="9127">MLTRSSSLFLNAWTSSNSIAMDAHRGHPFLVKDRQSMLELILANRILFHCTAHRTDIDLHQHSIRCTSSGDMTGCPSTDDR</sequence>
<comment type="caution">
    <text evidence="1">The sequence shown here is derived from an EMBL/GenBank/DDBJ whole genome shotgun (WGS) entry which is preliminary data.</text>
</comment>
<proteinExistence type="predicted"/>
<reference evidence="1" key="1">
    <citation type="submission" date="2023-06" db="EMBL/GenBank/DDBJ databases">
        <authorList>
            <consortium name="Lawrence Berkeley National Laboratory"/>
            <person name="Ahrendt S."/>
            <person name="Sahu N."/>
            <person name="Indic B."/>
            <person name="Wong-Bajracharya J."/>
            <person name="Merenyi Z."/>
            <person name="Ke H.-M."/>
            <person name="Monk M."/>
            <person name="Kocsube S."/>
            <person name="Drula E."/>
            <person name="Lipzen A."/>
            <person name="Balint B."/>
            <person name="Henrissat B."/>
            <person name="Andreopoulos B."/>
            <person name="Martin F.M."/>
            <person name="Harder C.B."/>
            <person name="Rigling D."/>
            <person name="Ford K.L."/>
            <person name="Foster G.D."/>
            <person name="Pangilinan J."/>
            <person name="Papanicolaou A."/>
            <person name="Barry K."/>
            <person name="LaButti K."/>
            <person name="Viragh M."/>
            <person name="Koriabine M."/>
            <person name="Yan M."/>
            <person name="Riley R."/>
            <person name="Champramary S."/>
            <person name="Plett K.L."/>
            <person name="Tsai I.J."/>
            <person name="Slot J."/>
            <person name="Sipos G."/>
            <person name="Plett J."/>
            <person name="Nagy L.G."/>
            <person name="Grigoriev I.V."/>
        </authorList>
    </citation>
    <scope>NUCLEOTIDE SEQUENCE</scope>
    <source>
        <strain evidence="1">HWK02</strain>
    </source>
</reference>
<gene>
    <name evidence="1" type="ORF">EDD18DRAFT_1358318</name>
</gene>
<keyword evidence="2" id="KW-1185">Reference proteome</keyword>
<protein>
    <submittedName>
        <fullName evidence="1">Uncharacterized protein</fullName>
    </submittedName>
</protein>
<name>A0AA39PWK3_9AGAR</name>
<evidence type="ECO:0000313" key="2">
    <source>
        <dbReference type="Proteomes" id="UP001175228"/>
    </source>
</evidence>
<organism evidence="1 2">
    <name type="scientific">Armillaria luteobubalina</name>
    <dbReference type="NCBI Taxonomy" id="153913"/>
    <lineage>
        <taxon>Eukaryota</taxon>
        <taxon>Fungi</taxon>
        <taxon>Dikarya</taxon>
        <taxon>Basidiomycota</taxon>
        <taxon>Agaricomycotina</taxon>
        <taxon>Agaricomycetes</taxon>
        <taxon>Agaricomycetidae</taxon>
        <taxon>Agaricales</taxon>
        <taxon>Marasmiineae</taxon>
        <taxon>Physalacriaceae</taxon>
        <taxon>Armillaria</taxon>
    </lineage>
</organism>
<dbReference type="EMBL" id="JAUEPU010000032">
    <property type="protein sequence ID" value="KAK0491890.1"/>
    <property type="molecule type" value="Genomic_DNA"/>
</dbReference>
<accession>A0AA39PWK3</accession>
<evidence type="ECO:0000313" key="1">
    <source>
        <dbReference type="EMBL" id="KAK0491890.1"/>
    </source>
</evidence>